<dbReference type="GO" id="GO:0004356">
    <property type="term" value="F:glutamine synthetase activity"/>
    <property type="evidence" value="ECO:0007669"/>
    <property type="project" value="UniProtKB-EC"/>
</dbReference>
<sequence>MGVFPAKGDFGSGGYVGQIDLSALSELVVRLKDNRIDVLRLAFCDLTGVERSRDILVSSMVSVLSNGVPFSSEIYRRTDGAAMGQSRIEAVKTAGDILGYLDIGTLKAVPWEAGVAHGILDLHNLDGTAVAEDPREVLRRVQGKLTAMGLVPLVGPELEFYLLEPDGNSGWQRYGSGGGNIYSSGLKGDPENFLLNSLRMLEGFEIGAFGANHEFSSGQFEINLWHCIATEAADRAFRFKSAIKEMGRQTNKLATFMAKPFNGESGSGFHLHFSILDDLGRPLFEDKGGPDGLSDLARSAIAGVLRHARAVTALCSPTINSYKRFAPGTFAPWLVDWGLNDRGAMIRIPSQRGLSTRMELRLGDASANPYLAIAGLLAGAYLGIKEELTLPEVRTGDPRDLIALPRTLRDAIEALRDDEELVELLGDGFVDAFICLKRDEIERFSRYVTDWEFIEYAYHL</sequence>
<dbReference type="InterPro" id="IPR008146">
    <property type="entry name" value="Gln_synth_cat_dom"/>
</dbReference>
<evidence type="ECO:0000256" key="2">
    <source>
        <dbReference type="ARBA" id="ARBA00022598"/>
    </source>
</evidence>
<dbReference type="SUPFAM" id="SSF55931">
    <property type="entry name" value="Glutamine synthetase/guanido kinase"/>
    <property type="match status" value="1"/>
</dbReference>
<dbReference type="Gene3D" id="3.10.20.70">
    <property type="entry name" value="Glutamine synthetase, N-terminal domain"/>
    <property type="match status" value="1"/>
</dbReference>
<accession>A0A0D8HH58</accession>
<evidence type="ECO:0000313" key="6">
    <source>
        <dbReference type="EMBL" id="KJF17189.1"/>
    </source>
</evidence>
<dbReference type="InterPro" id="IPR036651">
    <property type="entry name" value="Gln_synt_N_sf"/>
</dbReference>
<dbReference type="PATRIC" id="fig|1280514.3.peg.2503"/>
<dbReference type="Proteomes" id="UP000032360">
    <property type="component" value="Unassembled WGS sequence"/>
</dbReference>
<protein>
    <submittedName>
        <fullName evidence="6">Glutamine synthetase</fullName>
        <ecNumber evidence="6">6.3.1.2</ecNumber>
    </submittedName>
</protein>
<evidence type="ECO:0000256" key="3">
    <source>
        <dbReference type="PROSITE-ProRule" id="PRU01331"/>
    </source>
</evidence>
<evidence type="ECO:0000256" key="1">
    <source>
        <dbReference type="ARBA" id="ARBA00009897"/>
    </source>
</evidence>
<dbReference type="STRING" id="1280514.AXFE_19020"/>
<dbReference type="GO" id="GO:0006542">
    <property type="term" value="P:glutamine biosynthetic process"/>
    <property type="evidence" value="ECO:0007669"/>
    <property type="project" value="InterPro"/>
</dbReference>
<keyword evidence="7" id="KW-1185">Reference proteome</keyword>
<dbReference type="SMART" id="SM01230">
    <property type="entry name" value="Gln-synt_C"/>
    <property type="match status" value="1"/>
</dbReference>
<evidence type="ECO:0000256" key="4">
    <source>
        <dbReference type="RuleBase" id="RU000384"/>
    </source>
</evidence>
<dbReference type="PANTHER" id="PTHR43785:SF12">
    <property type="entry name" value="TYPE-1 GLUTAMINE SYNTHETASE 2"/>
    <property type="match status" value="1"/>
</dbReference>
<dbReference type="Gene3D" id="3.30.590.10">
    <property type="entry name" value="Glutamine synthetase/guanido kinase, catalytic domain"/>
    <property type="match status" value="1"/>
</dbReference>
<feature type="domain" description="GS catalytic" evidence="5">
    <location>
        <begin position="134"/>
        <end position="460"/>
    </location>
</feature>
<dbReference type="AlphaFoldDB" id="A0A0D8HH58"/>
<dbReference type="PANTHER" id="PTHR43785">
    <property type="entry name" value="GAMMA-GLUTAMYLPUTRESCINE SYNTHETASE"/>
    <property type="match status" value="1"/>
</dbReference>
<dbReference type="EMBL" id="JXYS01000061">
    <property type="protein sequence ID" value="KJF17189.1"/>
    <property type="molecule type" value="Genomic_DNA"/>
</dbReference>
<evidence type="ECO:0000259" key="5">
    <source>
        <dbReference type="PROSITE" id="PS51987"/>
    </source>
</evidence>
<dbReference type="Pfam" id="PF00120">
    <property type="entry name" value="Gln-synt_C"/>
    <property type="match status" value="1"/>
</dbReference>
<comment type="similarity">
    <text evidence="1 3 4">Belongs to the glutamine synthetase family.</text>
</comment>
<comment type="caution">
    <text evidence="6">The sequence shown here is derived from an EMBL/GenBank/DDBJ whole genome shotgun (WGS) entry which is preliminary data.</text>
</comment>
<name>A0A0D8HH58_9ACTN</name>
<dbReference type="InterPro" id="IPR014746">
    <property type="entry name" value="Gln_synth/guanido_kin_cat_dom"/>
</dbReference>
<organism evidence="6 7">
    <name type="scientific">Acidithrix ferrooxidans</name>
    <dbReference type="NCBI Taxonomy" id="1280514"/>
    <lineage>
        <taxon>Bacteria</taxon>
        <taxon>Bacillati</taxon>
        <taxon>Actinomycetota</taxon>
        <taxon>Acidimicrobiia</taxon>
        <taxon>Acidimicrobiales</taxon>
        <taxon>Acidimicrobiaceae</taxon>
        <taxon>Acidithrix</taxon>
    </lineage>
</organism>
<dbReference type="PROSITE" id="PS51987">
    <property type="entry name" value="GS_CATALYTIC"/>
    <property type="match status" value="1"/>
</dbReference>
<dbReference type="EC" id="6.3.1.2" evidence="6"/>
<dbReference type="SUPFAM" id="SSF54368">
    <property type="entry name" value="Glutamine synthetase, N-terminal domain"/>
    <property type="match status" value="1"/>
</dbReference>
<keyword evidence="2 6" id="KW-0436">Ligase</keyword>
<evidence type="ECO:0000313" key="7">
    <source>
        <dbReference type="Proteomes" id="UP000032360"/>
    </source>
</evidence>
<reference evidence="6 7" key="1">
    <citation type="submission" date="2015-01" db="EMBL/GenBank/DDBJ databases">
        <title>Draft genome of the acidophilic iron oxidizer Acidithrix ferrooxidans strain Py-F3.</title>
        <authorList>
            <person name="Poehlein A."/>
            <person name="Eisen S."/>
            <person name="Schloemann M."/>
            <person name="Johnson B.D."/>
            <person name="Daniel R."/>
            <person name="Muehling M."/>
        </authorList>
    </citation>
    <scope>NUCLEOTIDE SEQUENCE [LARGE SCALE GENOMIC DNA]</scope>
    <source>
        <strain evidence="6 7">Py-F3</strain>
    </source>
</reference>
<proteinExistence type="inferred from homology"/>
<dbReference type="RefSeq" id="WP_200891244.1">
    <property type="nucleotide sequence ID" value="NZ_JXYS01000061.1"/>
</dbReference>
<gene>
    <name evidence="6" type="primary">glnA3</name>
    <name evidence="6" type="ORF">AXFE_19020</name>
</gene>